<dbReference type="AlphaFoldDB" id="A0A327QT72"/>
<gene>
    <name evidence="3" type="ORF">LX64_01740</name>
</gene>
<dbReference type="EMBL" id="QLLL01000003">
    <property type="protein sequence ID" value="RAJ06613.1"/>
    <property type="molecule type" value="Genomic_DNA"/>
</dbReference>
<feature type="domain" description="Calcineurin-like phosphoesterase C-terminal" evidence="1">
    <location>
        <begin position="340"/>
        <end position="486"/>
    </location>
</feature>
<dbReference type="RefSeq" id="WP_111597219.1">
    <property type="nucleotide sequence ID" value="NZ_QLLL01000003.1"/>
</dbReference>
<dbReference type="InterPro" id="IPR051918">
    <property type="entry name" value="STPP_CPPED1"/>
</dbReference>
<dbReference type="OrthoDB" id="1776264at2"/>
<accession>A0A327QT72</accession>
<dbReference type="InterPro" id="IPR032288">
    <property type="entry name" value="Metallophos_C"/>
</dbReference>
<evidence type="ECO:0000259" key="2">
    <source>
        <dbReference type="Pfam" id="PF16371"/>
    </source>
</evidence>
<dbReference type="PANTHER" id="PTHR43143:SF1">
    <property type="entry name" value="SERINE_THREONINE-PROTEIN PHOSPHATASE CPPED1"/>
    <property type="match status" value="1"/>
</dbReference>
<evidence type="ECO:0000259" key="1">
    <source>
        <dbReference type="Pfam" id="PF16370"/>
    </source>
</evidence>
<comment type="caution">
    <text evidence="3">The sequence shown here is derived from an EMBL/GenBank/DDBJ whole genome shotgun (WGS) entry which is preliminary data.</text>
</comment>
<proteinExistence type="predicted"/>
<dbReference type="PANTHER" id="PTHR43143">
    <property type="entry name" value="METALLOPHOSPHOESTERASE, CALCINEURIN SUPERFAMILY"/>
    <property type="match status" value="1"/>
</dbReference>
<dbReference type="Pfam" id="PF16371">
    <property type="entry name" value="MetallophosN"/>
    <property type="match status" value="1"/>
</dbReference>
<dbReference type="InterPro" id="IPR029052">
    <property type="entry name" value="Metallo-depent_PP-like"/>
</dbReference>
<feature type="domain" description="Calcineurin-like phosphoesterase N-terminal" evidence="2">
    <location>
        <begin position="41"/>
        <end position="117"/>
    </location>
</feature>
<name>A0A327QT72_9BACT</name>
<reference evidence="3 4" key="1">
    <citation type="submission" date="2018-06" db="EMBL/GenBank/DDBJ databases">
        <title>Genomic Encyclopedia of Archaeal and Bacterial Type Strains, Phase II (KMG-II): from individual species to whole genera.</title>
        <authorList>
            <person name="Goeker M."/>
        </authorList>
    </citation>
    <scope>NUCLEOTIDE SEQUENCE [LARGE SCALE GENOMIC DNA]</scope>
    <source>
        <strain evidence="3 4">DSM 23857</strain>
    </source>
</reference>
<dbReference type="InterPro" id="IPR032285">
    <property type="entry name" value="Metallophos_N"/>
</dbReference>
<organism evidence="3 4">
    <name type="scientific">Chitinophaga skermanii</name>
    <dbReference type="NCBI Taxonomy" id="331697"/>
    <lineage>
        <taxon>Bacteria</taxon>
        <taxon>Pseudomonadati</taxon>
        <taxon>Bacteroidota</taxon>
        <taxon>Chitinophagia</taxon>
        <taxon>Chitinophagales</taxon>
        <taxon>Chitinophagaceae</taxon>
        <taxon>Chitinophaga</taxon>
    </lineage>
</organism>
<keyword evidence="4" id="KW-1185">Reference proteome</keyword>
<dbReference type="Pfam" id="PF16370">
    <property type="entry name" value="MetallophosC"/>
    <property type="match status" value="1"/>
</dbReference>
<dbReference type="Gene3D" id="3.60.21.10">
    <property type="match status" value="1"/>
</dbReference>
<dbReference type="Proteomes" id="UP000249547">
    <property type="component" value="Unassembled WGS sequence"/>
</dbReference>
<evidence type="ECO:0000313" key="3">
    <source>
        <dbReference type="EMBL" id="RAJ06613.1"/>
    </source>
</evidence>
<protein>
    <submittedName>
        <fullName evidence="3">Calcineurin-like phosphoesterase family protein</fullName>
    </submittedName>
</protein>
<evidence type="ECO:0000313" key="4">
    <source>
        <dbReference type="Proteomes" id="UP000249547"/>
    </source>
</evidence>
<dbReference type="SUPFAM" id="SSF56300">
    <property type="entry name" value="Metallo-dependent phosphatases"/>
    <property type="match status" value="1"/>
</dbReference>
<sequence length="492" mass="55018">MERRHFLRNLGLLSAVTSLPAVPLLANDKTGNTFTTVGVKGRVTAKGKGLANVVMSDGYSIAITDKNGNYTINTHHDAEYVFISLPSGYEIPNEHGLARFYTLINKKSASQTYNVELKAMENGDHKHAFVVWADPQIWDKADGNELVRTSAPDTREEIKNLGGVPTFGIGCGDLVFDKFDLFDDYNKAVEVTGVPFFQVIGNHDMDGKTARSDDQSQNKFKSLYGPTYYSFNRGKVHYIMLDDVFFLGSNKHYVGYLNEQQLAWIEKDLSTVPHGSMVIVSMHIPTNTGAARRKGAKEDSPGGTVANREYLYKMLKPYKVHIMSGHTHWNENWEKDNIMEHNHGTLCGAWWCGPCGDGAPAGYGVYEVDGDNITWYYKSVGKTKNHQIKIHAKGSIPEKPNAVVANVWNYDAKWKVEWFEDGVAKGEMTQYTGFDPETVALYKGDQLPAKHKWAEPIKTDHLYLAEPSANAKTVKVKATDRFGNIFEEVLSI</sequence>